<comment type="caution">
    <text evidence="1">The sequence shown here is derived from an EMBL/GenBank/DDBJ whole genome shotgun (WGS) entry which is preliminary data.</text>
</comment>
<protein>
    <submittedName>
        <fullName evidence="1">Unnamed protein product</fullName>
    </submittedName>
</protein>
<reference evidence="1" key="1">
    <citation type="submission" date="2023-04" db="EMBL/GenBank/DDBJ databases">
        <title>Phytophthora lilii NBRC 32176.</title>
        <authorList>
            <person name="Ichikawa N."/>
            <person name="Sato H."/>
            <person name="Tonouchi N."/>
        </authorList>
    </citation>
    <scope>NUCLEOTIDE SEQUENCE</scope>
    <source>
        <strain evidence="1">NBRC 32176</strain>
    </source>
</reference>
<dbReference type="EMBL" id="BSXW01000318">
    <property type="protein sequence ID" value="GMF18489.1"/>
    <property type="molecule type" value="Genomic_DNA"/>
</dbReference>
<sequence length="217" mass="24267">MVLTIVGNPAYYNVRTNVYSNQKQWRQSVPFETNLNLRRIWMNTLPPAGTKKKESDHDSRGLQVVEIDEITYPIATVDTCDCITFPPNILEVRPCTNDVYWGVFEVKYTDGSCYDVVFDDSAVFAQCPSGLSTEVETQYVLCEVDFVNPIDRGITMADNTGVTAGVTMKNAAPSKQTTQSLRQEAGRAPKKTRIHLSVHRLLTVALEAVLALQFPWG</sequence>
<organism evidence="1 2">
    <name type="scientific">Phytophthora lilii</name>
    <dbReference type="NCBI Taxonomy" id="2077276"/>
    <lineage>
        <taxon>Eukaryota</taxon>
        <taxon>Sar</taxon>
        <taxon>Stramenopiles</taxon>
        <taxon>Oomycota</taxon>
        <taxon>Peronosporomycetes</taxon>
        <taxon>Peronosporales</taxon>
        <taxon>Peronosporaceae</taxon>
        <taxon>Phytophthora</taxon>
    </lineage>
</organism>
<evidence type="ECO:0000313" key="1">
    <source>
        <dbReference type="EMBL" id="GMF18489.1"/>
    </source>
</evidence>
<accession>A0A9W6WUT3</accession>
<name>A0A9W6WUT3_9STRA</name>
<gene>
    <name evidence="1" type="ORF">Plil01_000691900</name>
</gene>
<evidence type="ECO:0000313" key="2">
    <source>
        <dbReference type="Proteomes" id="UP001165083"/>
    </source>
</evidence>
<dbReference type="AlphaFoldDB" id="A0A9W6WUT3"/>
<dbReference type="OrthoDB" id="117674at2759"/>
<dbReference type="Proteomes" id="UP001165083">
    <property type="component" value="Unassembled WGS sequence"/>
</dbReference>
<proteinExistence type="predicted"/>
<keyword evidence="2" id="KW-1185">Reference proteome</keyword>